<organism evidence="8 9">
    <name type="scientific">Enterocloster alcoholdehydrogenati</name>
    <dbReference type="NCBI Taxonomy" id="2547410"/>
    <lineage>
        <taxon>Bacteria</taxon>
        <taxon>Bacillati</taxon>
        <taxon>Bacillota</taxon>
        <taxon>Clostridia</taxon>
        <taxon>Lachnospirales</taxon>
        <taxon>Lachnospiraceae</taxon>
        <taxon>Enterocloster</taxon>
    </lineage>
</organism>
<evidence type="ECO:0000313" key="8">
    <source>
        <dbReference type="EMBL" id="GAA6267755.1"/>
    </source>
</evidence>
<keyword evidence="6" id="KW-0418">Kinase</keyword>
<keyword evidence="4" id="KW-0808">Transferase</keyword>
<reference evidence="8 9" key="1">
    <citation type="submission" date="2024-04" db="EMBL/GenBank/DDBJ databases">
        <title>Defined microbial consortia suppress multidrug-resistant proinflammatory Enterobacteriaceae via ecological control.</title>
        <authorList>
            <person name="Furuichi M."/>
            <person name="Kawaguchi T."/>
            <person name="Pust M."/>
            <person name="Yasuma K."/>
            <person name="Plichta D."/>
            <person name="Hasegawa N."/>
            <person name="Ohya T."/>
            <person name="Bhattarai S."/>
            <person name="Sasajima S."/>
            <person name="Aoto Y."/>
            <person name="Tuganbaev T."/>
            <person name="Yaginuma M."/>
            <person name="Ueda M."/>
            <person name="Okahashi N."/>
            <person name="Amafuji K."/>
            <person name="Kiridooshi Y."/>
            <person name="Sugita K."/>
            <person name="Strazar M."/>
            <person name="Skelly A."/>
            <person name="Suda W."/>
            <person name="Hattori M."/>
            <person name="Nakamoto N."/>
            <person name="Caballero S."/>
            <person name="Norman J."/>
            <person name="Olle B."/>
            <person name="Tanoue T."/>
            <person name="Arita M."/>
            <person name="Bucci V."/>
            <person name="Atarashi K."/>
            <person name="Xavier R."/>
            <person name="Honda K."/>
        </authorList>
    </citation>
    <scope>NUCLEOTIDE SEQUENCE [LARGE SCALE GENOMIC DNA]</scope>
    <source>
        <strain evidence="9">f13</strain>
    </source>
</reference>
<keyword evidence="3" id="KW-0762">Sugar transport</keyword>
<evidence type="ECO:0000256" key="3">
    <source>
        <dbReference type="ARBA" id="ARBA00022597"/>
    </source>
</evidence>
<gene>
    <name evidence="8" type="ORF">F130042H8_08150</name>
</gene>
<dbReference type="PROSITE" id="PS51093">
    <property type="entry name" value="PTS_EIIA_TYPE_1"/>
    <property type="match status" value="1"/>
</dbReference>
<dbReference type="Pfam" id="PF00358">
    <property type="entry name" value="PTS_EIIA_1"/>
    <property type="match status" value="1"/>
</dbReference>
<accession>A0ABQ0AUQ0</accession>
<keyword evidence="9" id="KW-1185">Reference proteome</keyword>
<dbReference type="InterPro" id="IPR011055">
    <property type="entry name" value="Dup_hybrid_motif"/>
</dbReference>
<sequence length="136" mass="14346">MDITAVADPAFSSKMMGDGFAIDLAEGEVVAPFDAEVTAAFPTGHAYGLRRKDGVECLIHIGMDTVELNGEGFDVKVEQGAKVKQGQTLVVVDLEAVRAKGKSLVTPVIFPSGAAFTMNKKEGTVAKGEENILKFS</sequence>
<dbReference type="InterPro" id="IPR050890">
    <property type="entry name" value="PTS_EIIA_component"/>
</dbReference>
<dbReference type="SUPFAM" id="SSF51261">
    <property type="entry name" value="Duplicated hybrid motif"/>
    <property type="match status" value="1"/>
</dbReference>
<comment type="subcellular location">
    <subcellularLocation>
        <location evidence="1">Cytoplasm</location>
    </subcellularLocation>
</comment>
<evidence type="ECO:0000256" key="6">
    <source>
        <dbReference type="ARBA" id="ARBA00022777"/>
    </source>
</evidence>
<evidence type="ECO:0000256" key="1">
    <source>
        <dbReference type="ARBA" id="ARBA00004496"/>
    </source>
</evidence>
<dbReference type="EMBL" id="BAABXL010000001">
    <property type="protein sequence ID" value="GAA6267755.1"/>
    <property type="molecule type" value="Genomic_DNA"/>
</dbReference>
<evidence type="ECO:0000313" key="9">
    <source>
        <dbReference type="Proteomes" id="UP001600894"/>
    </source>
</evidence>
<evidence type="ECO:0000256" key="2">
    <source>
        <dbReference type="ARBA" id="ARBA00022448"/>
    </source>
</evidence>
<protein>
    <recommendedName>
        <fullName evidence="7">PTS EIIA type-1 domain-containing protein</fullName>
    </recommendedName>
</protein>
<evidence type="ECO:0000259" key="7">
    <source>
        <dbReference type="PROSITE" id="PS51093"/>
    </source>
</evidence>
<keyword evidence="2" id="KW-0813">Transport</keyword>
<feature type="domain" description="PTS EIIA type-1" evidence="7">
    <location>
        <begin position="8"/>
        <end position="112"/>
    </location>
</feature>
<comment type="caution">
    <text evidence="8">The sequence shown here is derived from an EMBL/GenBank/DDBJ whole genome shotgun (WGS) entry which is preliminary data.</text>
</comment>
<dbReference type="NCBIfam" id="TIGR00830">
    <property type="entry name" value="PTBA"/>
    <property type="match status" value="1"/>
</dbReference>
<evidence type="ECO:0000256" key="5">
    <source>
        <dbReference type="ARBA" id="ARBA00022683"/>
    </source>
</evidence>
<dbReference type="Gene3D" id="2.70.70.10">
    <property type="entry name" value="Glucose Permease (Domain IIA)"/>
    <property type="match status" value="1"/>
</dbReference>
<keyword evidence="5" id="KW-0598">Phosphotransferase system</keyword>
<dbReference type="InterPro" id="IPR001127">
    <property type="entry name" value="PTS_EIIA_1_perm"/>
</dbReference>
<dbReference type="PANTHER" id="PTHR45008:SF1">
    <property type="entry name" value="PTS SYSTEM GLUCOSE-SPECIFIC EIIA COMPONENT"/>
    <property type="match status" value="1"/>
</dbReference>
<proteinExistence type="predicted"/>
<dbReference type="Proteomes" id="UP001600894">
    <property type="component" value="Unassembled WGS sequence"/>
</dbReference>
<dbReference type="PANTHER" id="PTHR45008">
    <property type="entry name" value="PTS SYSTEM GLUCOSE-SPECIFIC EIIA COMPONENT"/>
    <property type="match status" value="1"/>
</dbReference>
<evidence type="ECO:0000256" key="4">
    <source>
        <dbReference type="ARBA" id="ARBA00022679"/>
    </source>
</evidence>
<name>A0ABQ0AUQ0_9FIRM</name>